<feature type="region of interest" description="Disordered" evidence="1">
    <location>
        <begin position="1"/>
        <end position="40"/>
    </location>
</feature>
<gene>
    <name evidence="3" type="ORF">PAPYR_11516</name>
    <name evidence="2" type="ORF">PAPYR_12177</name>
</gene>
<evidence type="ECO:0000313" key="3">
    <source>
        <dbReference type="EMBL" id="KAJ4453899.1"/>
    </source>
</evidence>
<feature type="region of interest" description="Disordered" evidence="1">
    <location>
        <begin position="161"/>
        <end position="210"/>
    </location>
</feature>
<keyword evidence="4" id="KW-1185">Reference proteome</keyword>
<dbReference type="EMBL" id="JAPMOS010000273">
    <property type="protein sequence ID" value="KAJ4453369.1"/>
    <property type="molecule type" value="Genomic_DNA"/>
</dbReference>
<protein>
    <recommendedName>
        <fullName evidence="5">Chromo domain-containing protein</fullName>
    </recommendedName>
</protein>
<dbReference type="Proteomes" id="UP001141327">
    <property type="component" value="Unassembled WGS sequence"/>
</dbReference>
<sequence>MKKLVLPIKSPEPSGSPHKSSESSGSFPPPKPSGLTGDVASGEPLPPGHFLFNYLKEYTFVSGHLFYRVEWVGFAEPPSGRGWWLAARDLPANMKMGWLREGQKVPNDRALGVSKKRKVRAADHDVVVVLTTPLKKGQARGLLKLDHRIFRGKLRFPNGLHPINARSTARKKGHLTPASTKDITPVTARKRLREGKPPQVGKKAPRHEKE</sequence>
<comment type="caution">
    <text evidence="2">The sequence shown here is derived from an EMBL/GenBank/DDBJ whole genome shotgun (WGS) entry which is preliminary data.</text>
</comment>
<evidence type="ECO:0008006" key="5">
    <source>
        <dbReference type="Google" id="ProtNLM"/>
    </source>
</evidence>
<evidence type="ECO:0000256" key="1">
    <source>
        <dbReference type="SAM" id="MobiDB-lite"/>
    </source>
</evidence>
<evidence type="ECO:0000313" key="4">
    <source>
        <dbReference type="Proteomes" id="UP001141327"/>
    </source>
</evidence>
<organism evidence="2 4">
    <name type="scientific">Paratrimastix pyriformis</name>
    <dbReference type="NCBI Taxonomy" id="342808"/>
    <lineage>
        <taxon>Eukaryota</taxon>
        <taxon>Metamonada</taxon>
        <taxon>Preaxostyla</taxon>
        <taxon>Paratrimastigidae</taxon>
        <taxon>Paratrimastix</taxon>
    </lineage>
</organism>
<feature type="compositionally biased region" description="Low complexity" evidence="1">
    <location>
        <begin position="9"/>
        <end position="26"/>
    </location>
</feature>
<proteinExistence type="predicted"/>
<evidence type="ECO:0000313" key="2">
    <source>
        <dbReference type="EMBL" id="KAJ4453369.1"/>
    </source>
</evidence>
<dbReference type="EMBL" id="JAPMOS010000204">
    <property type="protein sequence ID" value="KAJ4453899.1"/>
    <property type="molecule type" value="Genomic_DNA"/>
</dbReference>
<name>A0ABQ8U2A1_9EUKA</name>
<accession>A0ABQ8U2A1</accession>
<reference evidence="2" key="1">
    <citation type="journal article" date="2022" name="bioRxiv">
        <title>Genomics of Preaxostyla Flagellates Illuminates Evolutionary Transitions and the Path Towards Mitochondrial Loss.</title>
        <authorList>
            <person name="Novak L.V.F."/>
            <person name="Treitli S.C."/>
            <person name="Pyrih J."/>
            <person name="Halakuc P."/>
            <person name="Pipaliya S.V."/>
            <person name="Vacek V."/>
            <person name="Brzon O."/>
            <person name="Soukal P."/>
            <person name="Eme L."/>
            <person name="Dacks J.B."/>
            <person name="Karnkowska A."/>
            <person name="Elias M."/>
            <person name="Hampl V."/>
        </authorList>
    </citation>
    <scope>NUCLEOTIDE SEQUENCE</scope>
    <source>
        <strain evidence="2">RCP-MX</strain>
    </source>
</reference>